<reference evidence="7" key="1">
    <citation type="submission" date="2021-01" db="EMBL/GenBank/DDBJ databases">
        <title>Whole genome shotgun sequence of Planosporangium mesophilum NBRC 109066.</title>
        <authorList>
            <person name="Komaki H."/>
            <person name="Tamura T."/>
        </authorList>
    </citation>
    <scope>NUCLEOTIDE SEQUENCE</scope>
    <source>
        <strain evidence="7">NBRC 109066</strain>
    </source>
</reference>
<evidence type="ECO:0000259" key="6">
    <source>
        <dbReference type="PROSITE" id="PS51387"/>
    </source>
</evidence>
<dbReference type="InterPro" id="IPR016166">
    <property type="entry name" value="FAD-bd_PCMH"/>
</dbReference>
<evidence type="ECO:0000313" key="8">
    <source>
        <dbReference type="Proteomes" id="UP000599074"/>
    </source>
</evidence>
<dbReference type="PANTHER" id="PTHR43716:SF1">
    <property type="entry name" value="D-2-HYDROXYGLUTARATE DEHYDROGENASE, MITOCHONDRIAL"/>
    <property type="match status" value="1"/>
</dbReference>
<comment type="similarity">
    <text evidence="2">Belongs to the FAD-binding oxidoreductase/transferase type 4 family.</text>
</comment>
<dbReference type="InterPro" id="IPR016164">
    <property type="entry name" value="FAD-linked_Oxase-like_C"/>
</dbReference>
<comment type="cofactor">
    <cofactor evidence="1">
        <name>FAD</name>
        <dbReference type="ChEBI" id="CHEBI:57692"/>
    </cofactor>
</comment>
<dbReference type="PANTHER" id="PTHR43716">
    <property type="entry name" value="D-2-HYDROXYGLUTARATE DEHYDROGENASE, MITOCHONDRIAL"/>
    <property type="match status" value="1"/>
</dbReference>
<dbReference type="SUPFAM" id="SSF56176">
    <property type="entry name" value="FAD-binding/transporter-associated domain-like"/>
    <property type="match status" value="1"/>
</dbReference>
<dbReference type="InterPro" id="IPR051264">
    <property type="entry name" value="FAD-oxidored/transferase_4"/>
</dbReference>
<dbReference type="InterPro" id="IPR004113">
    <property type="entry name" value="FAD-bd_oxidored_4_C"/>
</dbReference>
<dbReference type="Gene3D" id="3.30.465.10">
    <property type="match status" value="1"/>
</dbReference>
<dbReference type="InterPro" id="IPR016171">
    <property type="entry name" value="Vanillyl_alc_oxidase_C-sub2"/>
</dbReference>
<keyword evidence="8" id="KW-1185">Reference proteome</keyword>
<evidence type="ECO:0000313" key="7">
    <source>
        <dbReference type="EMBL" id="GII21465.1"/>
    </source>
</evidence>
<dbReference type="Proteomes" id="UP000599074">
    <property type="component" value="Unassembled WGS sequence"/>
</dbReference>
<dbReference type="InterPro" id="IPR016167">
    <property type="entry name" value="FAD-bd_PCMH_sub1"/>
</dbReference>
<dbReference type="EMBL" id="BOON01000007">
    <property type="protein sequence ID" value="GII21465.1"/>
    <property type="molecule type" value="Genomic_DNA"/>
</dbReference>
<dbReference type="GO" id="GO:0016491">
    <property type="term" value="F:oxidoreductase activity"/>
    <property type="evidence" value="ECO:0007669"/>
    <property type="project" value="UniProtKB-KW"/>
</dbReference>
<dbReference type="Pfam" id="PF01565">
    <property type="entry name" value="FAD_binding_4"/>
    <property type="match status" value="1"/>
</dbReference>
<dbReference type="PROSITE" id="PS51387">
    <property type="entry name" value="FAD_PCMH"/>
    <property type="match status" value="1"/>
</dbReference>
<feature type="domain" description="FAD-binding PCMH-type" evidence="6">
    <location>
        <begin position="35"/>
        <end position="214"/>
    </location>
</feature>
<dbReference type="RefSeq" id="WP_203935439.1">
    <property type="nucleotide sequence ID" value="NZ_BOON01000007.1"/>
</dbReference>
<evidence type="ECO:0000256" key="2">
    <source>
        <dbReference type="ARBA" id="ARBA00008000"/>
    </source>
</evidence>
<dbReference type="SUPFAM" id="SSF55103">
    <property type="entry name" value="FAD-linked oxidases, C-terminal domain"/>
    <property type="match status" value="1"/>
</dbReference>
<dbReference type="InterPro" id="IPR036318">
    <property type="entry name" value="FAD-bd_PCMH-like_sf"/>
</dbReference>
<keyword evidence="3" id="KW-0285">Flavoprotein</keyword>
<dbReference type="GO" id="GO:0022904">
    <property type="term" value="P:respiratory electron transport chain"/>
    <property type="evidence" value="ECO:0007669"/>
    <property type="project" value="TreeGrafter"/>
</dbReference>
<protein>
    <submittedName>
        <fullName evidence="7">Oxidoreductase</fullName>
    </submittedName>
</protein>
<sequence length="458" mass="47350">MADLIEALRAVVGEAHVLVDADLRAPYETDWTRRFTGQASCVVRPASTEEVAGVVRACAAAGAPMVVQGGNTGLVGAGVPRGDEVLVSLTRLRDLEPVDRMAAQVTVGAGVTLEALQNHARAAGLDFGVDLASRSSATVGGLVATNAGGIRVLRYGSMRTQLAGLEAVLPDGTVVSRLTGLTKDNTGYDLTQLLAGSEGTLGIVTRVRLHLVPLLPARAVALVGLADTDAALELLSVARDRLASLSAAEIFYADGLRLVRDHAGLPAPFAEEFPACVVLECTDRTDPTDAILDTLAECEAVGDATVASDAAGRARLWAFRETHTEAISAAGIPVKLDVSVPLGELPSLVRELPGTIAAVAPGARPILFGHVNEGNIHVNVLDVGDAYSEVTDAVLRLVAAHRGSISSEHGIGRAKVAWLGLSRSPEEVAAMRRIKDGLDPAGLLNPGVLLPCETGSSG</sequence>
<proteinExistence type="inferred from homology"/>
<dbReference type="Gene3D" id="3.30.70.2740">
    <property type="match status" value="1"/>
</dbReference>
<name>A0A8J3THA5_9ACTN</name>
<dbReference type="Pfam" id="PF02913">
    <property type="entry name" value="FAD-oxidase_C"/>
    <property type="match status" value="1"/>
</dbReference>
<keyword evidence="5" id="KW-0560">Oxidoreductase</keyword>
<accession>A0A8J3THA5</accession>
<comment type="caution">
    <text evidence="7">The sequence shown here is derived from an EMBL/GenBank/DDBJ whole genome shotgun (WGS) entry which is preliminary data.</text>
</comment>
<dbReference type="GO" id="GO:0071949">
    <property type="term" value="F:FAD binding"/>
    <property type="evidence" value="ECO:0007669"/>
    <property type="project" value="InterPro"/>
</dbReference>
<dbReference type="InterPro" id="IPR016169">
    <property type="entry name" value="FAD-bd_PCMH_sub2"/>
</dbReference>
<evidence type="ECO:0000256" key="4">
    <source>
        <dbReference type="ARBA" id="ARBA00022827"/>
    </source>
</evidence>
<dbReference type="FunFam" id="1.10.45.10:FF:000001">
    <property type="entry name" value="D-lactate dehydrogenase mitochondrial"/>
    <property type="match status" value="1"/>
</dbReference>
<evidence type="ECO:0000256" key="1">
    <source>
        <dbReference type="ARBA" id="ARBA00001974"/>
    </source>
</evidence>
<evidence type="ECO:0000256" key="3">
    <source>
        <dbReference type="ARBA" id="ARBA00022630"/>
    </source>
</evidence>
<dbReference type="Gene3D" id="1.10.45.10">
    <property type="entry name" value="Vanillyl-alcohol Oxidase, Chain A, domain 4"/>
    <property type="match status" value="1"/>
</dbReference>
<dbReference type="AlphaFoldDB" id="A0A8J3THA5"/>
<organism evidence="7 8">
    <name type="scientific">Planosporangium mesophilum</name>
    <dbReference type="NCBI Taxonomy" id="689768"/>
    <lineage>
        <taxon>Bacteria</taxon>
        <taxon>Bacillati</taxon>
        <taxon>Actinomycetota</taxon>
        <taxon>Actinomycetes</taxon>
        <taxon>Micromonosporales</taxon>
        <taxon>Micromonosporaceae</taxon>
        <taxon>Planosporangium</taxon>
    </lineage>
</organism>
<dbReference type="Gene3D" id="3.30.43.10">
    <property type="entry name" value="Uridine Diphospho-n-acetylenolpyruvylglucosamine Reductase, domain 2"/>
    <property type="match status" value="1"/>
</dbReference>
<gene>
    <name evidence="7" type="ORF">Pme01_10620</name>
</gene>
<evidence type="ECO:0000256" key="5">
    <source>
        <dbReference type="ARBA" id="ARBA00023002"/>
    </source>
</evidence>
<keyword evidence="4" id="KW-0274">FAD</keyword>
<dbReference type="Gene3D" id="3.30.70.2190">
    <property type="match status" value="1"/>
</dbReference>
<dbReference type="InterPro" id="IPR006094">
    <property type="entry name" value="Oxid_FAD_bind_N"/>
</dbReference>